<evidence type="ECO:0000256" key="1">
    <source>
        <dbReference type="SAM" id="Phobius"/>
    </source>
</evidence>
<reference evidence="2" key="1">
    <citation type="submission" date="2022-09" db="EMBL/GenBank/DDBJ databases">
        <title>Eubacterium sp. LFL-14 isolated from human feces.</title>
        <authorList>
            <person name="Liu F."/>
        </authorList>
    </citation>
    <scope>NUCLEOTIDE SEQUENCE</scope>
    <source>
        <strain evidence="2">LFL-14</strain>
    </source>
</reference>
<feature type="transmembrane region" description="Helical" evidence="1">
    <location>
        <begin position="143"/>
        <end position="160"/>
    </location>
</feature>
<keyword evidence="1" id="KW-1133">Transmembrane helix</keyword>
<keyword evidence="1" id="KW-0812">Transmembrane</keyword>
<feature type="transmembrane region" description="Helical" evidence="1">
    <location>
        <begin position="167"/>
        <end position="182"/>
    </location>
</feature>
<keyword evidence="1" id="KW-0472">Membrane</keyword>
<evidence type="ECO:0000313" key="3">
    <source>
        <dbReference type="Proteomes" id="UP001431199"/>
    </source>
</evidence>
<feature type="transmembrane region" description="Helical" evidence="1">
    <location>
        <begin position="12"/>
        <end position="31"/>
    </location>
</feature>
<feature type="transmembrane region" description="Helical" evidence="1">
    <location>
        <begin position="80"/>
        <end position="105"/>
    </location>
</feature>
<dbReference type="RefSeq" id="WP_260978942.1">
    <property type="nucleotide sequence ID" value="NZ_JAODBU010000011.1"/>
</dbReference>
<feature type="transmembrane region" description="Helical" evidence="1">
    <location>
        <begin position="291"/>
        <end position="310"/>
    </location>
</feature>
<organism evidence="2 3">
    <name type="scientific">Eubacterium album</name>
    <dbReference type="NCBI Taxonomy" id="2978477"/>
    <lineage>
        <taxon>Bacteria</taxon>
        <taxon>Bacillati</taxon>
        <taxon>Bacillota</taxon>
        <taxon>Clostridia</taxon>
        <taxon>Eubacteriales</taxon>
        <taxon>Eubacteriaceae</taxon>
        <taxon>Eubacterium</taxon>
    </lineage>
</organism>
<sequence>MTTMQQHPYIKKIVFVLFFTFCSFCSFVFSINSPSHPWNSSNTCVDSTVFQTIAMLIKKGYFPYKDTFDHKGPLLYIINYIGYSVNAIWGIWLIECFFLTATLLFMFKISKLVCNNLLALISTFFASMLLFKYYDFGNLTEEYAMIFISISLYIFLDYFLNNYLTDFRLIICGSCFAFVFLLRVNMVALWVIFCLSIFVICIYQKKYTELLKYISLFILGATIVTIPVLMWLSFNNSLLEFFNCYILFNLTYSTSSKIGILVIFMYAVFSFTPQMIISVSTCIYQYTKVKSNIYIIFALYLLFSLLTISLPGRNYMHYGMINIPATIFPISIFINLIFNEFKILNNLLHIILTIFIIVFLFSPLKQTSSAYLTRHENKYPQGVTSTCNVIESNSNENDKISVYGNWDMIYLLTNRLPASKYSYQFPIGTVSPKIFDKYFNDLEKTQPVLIIIEPERFDKNIENFLQKNNYNCIADIPYKNSKNNILIYKK</sequence>
<proteinExistence type="predicted"/>
<dbReference type="Proteomes" id="UP001431199">
    <property type="component" value="Unassembled WGS sequence"/>
</dbReference>
<accession>A0ABT2M246</accession>
<feature type="transmembrane region" description="Helical" evidence="1">
    <location>
        <begin position="258"/>
        <end position="279"/>
    </location>
</feature>
<dbReference type="EMBL" id="JAODBU010000011">
    <property type="protein sequence ID" value="MCT7399596.1"/>
    <property type="molecule type" value="Genomic_DNA"/>
</dbReference>
<feature type="transmembrane region" description="Helical" evidence="1">
    <location>
        <begin position="316"/>
        <end position="338"/>
    </location>
</feature>
<evidence type="ECO:0000313" key="2">
    <source>
        <dbReference type="EMBL" id="MCT7399596.1"/>
    </source>
</evidence>
<feature type="transmembrane region" description="Helical" evidence="1">
    <location>
        <begin position="210"/>
        <end position="232"/>
    </location>
</feature>
<feature type="transmembrane region" description="Helical" evidence="1">
    <location>
        <begin position="347"/>
        <end position="364"/>
    </location>
</feature>
<comment type="caution">
    <text evidence="2">The sequence shown here is derived from an EMBL/GenBank/DDBJ whole genome shotgun (WGS) entry which is preliminary data.</text>
</comment>
<feature type="transmembrane region" description="Helical" evidence="1">
    <location>
        <begin position="188"/>
        <end position="203"/>
    </location>
</feature>
<evidence type="ECO:0008006" key="4">
    <source>
        <dbReference type="Google" id="ProtNLM"/>
    </source>
</evidence>
<feature type="transmembrane region" description="Helical" evidence="1">
    <location>
        <begin position="112"/>
        <end position="131"/>
    </location>
</feature>
<keyword evidence="3" id="KW-1185">Reference proteome</keyword>
<protein>
    <recommendedName>
        <fullName evidence="4">Glycosyltransferase RgtA/B/C/D-like domain-containing protein</fullName>
    </recommendedName>
</protein>
<gene>
    <name evidence="2" type="ORF">N5B56_10955</name>
</gene>
<name>A0ABT2M246_9FIRM</name>